<accession>A0AAD7V6I6</accession>
<evidence type="ECO:0000256" key="1">
    <source>
        <dbReference type="ARBA" id="ARBA00004186"/>
    </source>
</evidence>
<dbReference type="GeneID" id="83212281"/>
<dbReference type="GO" id="GO:0000278">
    <property type="term" value="P:mitotic cell cycle"/>
    <property type="evidence" value="ECO:0007669"/>
    <property type="project" value="UniProtKB-ARBA"/>
</dbReference>
<dbReference type="PANTHER" id="PTHR21567:SF9">
    <property type="entry name" value="CLIP-ASSOCIATING PROTEIN"/>
    <property type="match status" value="1"/>
</dbReference>
<evidence type="ECO:0000313" key="9">
    <source>
        <dbReference type="Proteomes" id="UP001234581"/>
    </source>
</evidence>
<dbReference type="RefSeq" id="XP_058344416.1">
    <property type="nucleotide sequence ID" value="XM_058484917.1"/>
</dbReference>
<dbReference type="SMART" id="SM01349">
    <property type="entry name" value="TOG"/>
    <property type="match status" value="1"/>
</dbReference>
<dbReference type="GO" id="GO:0000226">
    <property type="term" value="P:microtubule cytoskeleton organization"/>
    <property type="evidence" value="ECO:0007669"/>
    <property type="project" value="TreeGrafter"/>
</dbReference>
<keyword evidence="5" id="KW-0498">Mitosis</keyword>
<comment type="caution">
    <text evidence="8">The sequence shown here is derived from an EMBL/GenBank/DDBJ whole genome shotgun (WGS) entry which is preliminary data.</text>
</comment>
<evidence type="ECO:0000256" key="2">
    <source>
        <dbReference type="ARBA" id="ARBA00009549"/>
    </source>
</evidence>
<dbReference type="GO" id="GO:0008017">
    <property type="term" value="F:microtubule binding"/>
    <property type="evidence" value="ECO:0007669"/>
    <property type="project" value="TreeGrafter"/>
</dbReference>
<dbReference type="InterPro" id="IPR034085">
    <property type="entry name" value="TOG"/>
</dbReference>
<dbReference type="InterPro" id="IPR024395">
    <property type="entry name" value="CLASP_N_dom"/>
</dbReference>
<comment type="subcellular location">
    <subcellularLocation>
        <location evidence="1">Cytoplasm</location>
        <location evidence="1">Cytoskeleton</location>
        <location evidence="1">Spindle</location>
    </subcellularLocation>
</comment>
<feature type="compositionally biased region" description="Acidic residues" evidence="6">
    <location>
        <begin position="298"/>
        <end position="307"/>
    </location>
</feature>
<feature type="region of interest" description="Disordered" evidence="6">
    <location>
        <begin position="608"/>
        <end position="628"/>
    </location>
</feature>
<keyword evidence="5" id="KW-0131">Cell cycle</keyword>
<keyword evidence="3" id="KW-0132">Cell division</keyword>
<dbReference type="AlphaFoldDB" id="A0AAD7V6I6"/>
<keyword evidence="9" id="KW-1185">Reference proteome</keyword>
<dbReference type="Proteomes" id="UP001234581">
    <property type="component" value="Unassembled WGS sequence"/>
</dbReference>
<evidence type="ECO:0000256" key="3">
    <source>
        <dbReference type="ARBA" id="ARBA00022618"/>
    </source>
</evidence>
<dbReference type="GO" id="GO:0051301">
    <property type="term" value="P:cell division"/>
    <property type="evidence" value="ECO:0007669"/>
    <property type="project" value="UniProtKB-KW"/>
</dbReference>
<sequence length="908" mass="101957">MAALSNITNTRELERQLSAITTALGHSNNADDNWQDQEKALQTLHSMLNGDKAWKDSIVREMRALSSGVVQCVGSLRTSLSLAGINVIADLGKHLGYDIDIYTHDTLLLCLLRCASSTKRMIATNAMEATRSFLSNTPYRHRTLQHVSALMNDKNVQARHHAMLHLQTILETHASHIDNIDNIETCLTKGLVDAAPSVREASRSLYSLFQTHWPERASRLIQGFDPVTQKQLSKLEPKRTPSSQQQPATALSSKSRIRSISHPPPSPQPTHSSQSTIPRRRRLTRSTSTIPRKRSLEKEEEEEEEEEKKDKDAAAAAIETPNDEVDRRMSLASLSSAALLGMLNSNDATSNCRAIRMLAGKLKHYPSSPLPRDIPDIGTLVPILLNYLTTRYDDLILHETLTSWDCLAGIFTRVLSLEQYLPIMISASQNDELVPSATRSLYTKGLARLKFFLNHQDPQIPGRLVHLLSSLRHDPSPCRQYFLEWLDELVCTFVGLEIDQDTAICQEGKSWLSGMSDQQQPWLEEGSNIRQCLVLILSMLQDATQDPSSDYYTRLVLLAGRLKLSNEHVFDLVSGDFEKAVEKMSIRQGQHDNNNNTSSSVGITALEEEQQQQRQPEKDNTLADTLSADEEKPTAGLIQIRMQKLAECIRHLQQKEEEPSEAIFRQLEALSDATPVIQRHHIYSGEGDLWIGPIEPRNDTGKMYLSLMECIITLLQSTSHNVQIKIQAIGLVKRLLNNQSAVFSYYQENGKKHGDPTACIAYPLAKALLTGIENDRNQEMACEEVLDSLLIKIPEENERIRLLWSLLNEREQDNKALAVLLIRIGQLAPNIPKHALKELLDKQAVTTAILIKSGYHSETSVRVAWMQAIVGIHKTLGDEFFVGYLTPLLRVDQLGLVKHYISQNVVSE</sequence>
<evidence type="ECO:0000313" key="8">
    <source>
        <dbReference type="EMBL" id="KAJ8659503.1"/>
    </source>
</evidence>
<dbReference type="InterPro" id="IPR016024">
    <property type="entry name" value="ARM-type_fold"/>
</dbReference>
<organism evidence="8 9">
    <name type="scientific">Lichtheimia ornata</name>
    <dbReference type="NCBI Taxonomy" id="688661"/>
    <lineage>
        <taxon>Eukaryota</taxon>
        <taxon>Fungi</taxon>
        <taxon>Fungi incertae sedis</taxon>
        <taxon>Mucoromycota</taxon>
        <taxon>Mucoromycotina</taxon>
        <taxon>Mucoromycetes</taxon>
        <taxon>Mucorales</taxon>
        <taxon>Lichtheimiaceae</taxon>
        <taxon>Lichtheimia</taxon>
    </lineage>
</organism>
<evidence type="ECO:0000259" key="7">
    <source>
        <dbReference type="SMART" id="SM01349"/>
    </source>
</evidence>
<feature type="compositionally biased region" description="Polar residues" evidence="6">
    <location>
        <begin position="240"/>
        <end position="251"/>
    </location>
</feature>
<gene>
    <name evidence="8" type="ORF">O0I10_004868</name>
</gene>
<dbReference type="SUPFAM" id="SSF48371">
    <property type="entry name" value="ARM repeat"/>
    <property type="match status" value="1"/>
</dbReference>
<protein>
    <recommendedName>
        <fullName evidence="7">TOG domain-containing protein</fullName>
    </recommendedName>
</protein>
<evidence type="ECO:0000256" key="6">
    <source>
        <dbReference type="SAM" id="MobiDB-lite"/>
    </source>
</evidence>
<dbReference type="GO" id="GO:0005881">
    <property type="term" value="C:cytoplasmic microtubule"/>
    <property type="evidence" value="ECO:0007669"/>
    <property type="project" value="TreeGrafter"/>
</dbReference>
<evidence type="ECO:0000256" key="4">
    <source>
        <dbReference type="ARBA" id="ARBA00022701"/>
    </source>
</evidence>
<proteinExistence type="inferred from homology"/>
<feature type="domain" description="TOG" evidence="7">
    <location>
        <begin position="6"/>
        <end position="245"/>
    </location>
</feature>
<comment type="similarity">
    <text evidence="2">Belongs to the CLASP family.</text>
</comment>
<dbReference type="GO" id="GO:0005819">
    <property type="term" value="C:spindle"/>
    <property type="evidence" value="ECO:0007669"/>
    <property type="project" value="UniProtKB-SubCell"/>
</dbReference>
<evidence type="ECO:0000256" key="5">
    <source>
        <dbReference type="ARBA" id="ARBA00022776"/>
    </source>
</evidence>
<dbReference type="Pfam" id="PF12348">
    <property type="entry name" value="CLASP_N"/>
    <property type="match status" value="1"/>
</dbReference>
<reference evidence="8 9" key="1">
    <citation type="submission" date="2023-03" db="EMBL/GenBank/DDBJ databases">
        <title>Genome sequence of Lichtheimia ornata CBS 291.66.</title>
        <authorList>
            <person name="Mohabir J.T."/>
            <person name="Shea T.P."/>
            <person name="Kurbessoian T."/>
            <person name="Berby B."/>
            <person name="Fontaine J."/>
            <person name="Livny J."/>
            <person name="Gnirke A."/>
            <person name="Stajich J.E."/>
            <person name="Cuomo C.A."/>
        </authorList>
    </citation>
    <scope>NUCLEOTIDE SEQUENCE [LARGE SCALE GENOMIC DNA]</scope>
    <source>
        <strain evidence="8">CBS 291.66</strain>
    </source>
</reference>
<feature type="compositionally biased region" description="Low complexity" evidence="6">
    <location>
        <begin position="252"/>
        <end position="261"/>
    </location>
</feature>
<name>A0AAD7V6I6_9FUNG</name>
<dbReference type="EMBL" id="JARTCD010000018">
    <property type="protein sequence ID" value="KAJ8659503.1"/>
    <property type="molecule type" value="Genomic_DNA"/>
</dbReference>
<dbReference type="PANTHER" id="PTHR21567">
    <property type="entry name" value="CLASP"/>
    <property type="match status" value="1"/>
</dbReference>
<keyword evidence="4" id="KW-0493">Microtubule</keyword>
<dbReference type="Gene3D" id="1.25.10.10">
    <property type="entry name" value="Leucine-rich Repeat Variant"/>
    <property type="match status" value="1"/>
</dbReference>
<feature type="region of interest" description="Disordered" evidence="6">
    <location>
        <begin position="231"/>
        <end position="326"/>
    </location>
</feature>
<dbReference type="InterPro" id="IPR011989">
    <property type="entry name" value="ARM-like"/>
</dbReference>